<name>A0A521BK37_9FLAO</name>
<dbReference type="OrthoDB" id="1376821at2"/>
<proteinExistence type="predicted"/>
<accession>A0A521BK37</accession>
<dbReference type="Proteomes" id="UP000319267">
    <property type="component" value="Unassembled WGS sequence"/>
</dbReference>
<organism evidence="1 2">
    <name type="scientific">Flavobacterium nitrogenifigens</name>
    <dbReference type="NCBI Taxonomy" id="1617283"/>
    <lineage>
        <taxon>Bacteria</taxon>
        <taxon>Pseudomonadati</taxon>
        <taxon>Bacteroidota</taxon>
        <taxon>Flavobacteriia</taxon>
        <taxon>Flavobacteriales</taxon>
        <taxon>Flavobacteriaceae</taxon>
        <taxon>Flavobacterium</taxon>
    </lineage>
</organism>
<evidence type="ECO:0000313" key="1">
    <source>
        <dbReference type="EMBL" id="SMO47442.1"/>
    </source>
</evidence>
<dbReference type="AlphaFoldDB" id="A0A521BK37"/>
<dbReference type="EMBL" id="FXTQ01000001">
    <property type="protein sequence ID" value="SMO47442.1"/>
    <property type="molecule type" value="Genomic_DNA"/>
</dbReference>
<dbReference type="RefSeq" id="WP_111378171.1">
    <property type="nucleotide sequence ID" value="NZ_CP043612.1"/>
</dbReference>
<protein>
    <submittedName>
        <fullName evidence="1">Uncharacterized protein</fullName>
    </submittedName>
</protein>
<gene>
    <name evidence="1" type="ORF">SAMN06265220_1011066</name>
</gene>
<sequence length="117" mass="13976">MKIYIILIAILSFKVFSQNHKNIFVFEFDKKTDEIVYRESVKTQEILGFTFMINDEKIFFSSNPSSSNKLKVNTSRKQLNEIVKNDNANKTYHFFVYLKDKKKYYSVDHLVRKITCE</sequence>
<evidence type="ECO:0000313" key="2">
    <source>
        <dbReference type="Proteomes" id="UP000319267"/>
    </source>
</evidence>
<reference evidence="1 2" key="1">
    <citation type="submission" date="2017-05" db="EMBL/GenBank/DDBJ databases">
        <authorList>
            <person name="Varghese N."/>
            <person name="Submissions S."/>
        </authorList>
    </citation>
    <scope>NUCLEOTIDE SEQUENCE [LARGE SCALE GENOMIC DNA]</scope>
    <source>
        <strain evidence="1 2">DSM 29982</strain>
    </source>
</reference>
<keyword evidence="2" id="KW-1185">Reference proteome</keyword>